<dbReference type="GO" id="GO:0005524">
    <property type="term" value="F:ATP binding"/>
    <property type="evidence" value="ECO:0007669"/>
    <property type="project" value="UniProtKB-KW"/>
</dbReference>
<dbReference type="GO" id="GO:0016887">
    <property type="term" value="F:ATP hydrolysis activity"/>
    <property type="evidence" value="ECO:0007669"/>
    <property type="project" value="InterPro"/>
</dbReference>
<dbReference type="PROSITE" id="PS00211">
    <property type="entry name" value="ABC_TRANSPORTER_1"/>
    <property type="match status" value="1"/>
</dbReference>
<dbReference type="PATRIC" id="fig|1229783.3.peg.94"/>
<comment type="caution">
    <text evidence="4">The sequence shown here is derived from an EMBL/GenBank/DDBJ whole genome shotgun (WGS) entry which is preliminary data.</text>
</comment>
<dbReference type="PANTHER" id="PTHR42798">
    <property type="entry name" value="LIPOPROTEIN-RELEASING SYSTEM ATP-BINDING PROTEIN LOLD"/>
    <property type="match status" value="1"/>
</dbReference>
<dbReference type="eggNOG" id="COG1136">
    <property type="taxonomic scope" value="Bacteria"/>
</dbReference>
<dbReference type="SMART" id="SM00382">
    <property type="entry name" value="AAA"/>
    <property type="match status" value="1"/>
</dbReference>
<dbReference type="PANTHER" id="PTHR42798:SF2">
    <property type="entry name" value="ABC TRANSPORTER ATP-BINDING PROTEIN MG467-RELATED"/>
    <property type="match status" value="1"/>
</dbReference>
<dbReference type="RefSeq" id="WP_009381696.1">
    <property type="nucleotide sequence ID" value="NZ_AMSQ01000001.1"/>
</dbReference>
<dbReference type="STRING" id="1229783.C273_00450"/>
<dbReference type="OrthoDB" id="9791546at2"/>
<evidence type="ECO:0000256" key="2">
    <source>
        <dbReference type="ARBA" id="ARBA00022840"/>
    </source>
</evidence>
<evidence type="ECO:0000313" key="4">
    <source>
        <dbReference type="EMBL" id="EKU50447.1"/>
    </source>
</evidence>
<dbReference type="InterPro" id="IPR003593">
    <property type="entry name" value="AAA+_ATPase"/>
</dbReference>
<dbReference type="PROSITE" id="PS50893">
    <property type="entry name" value="ABC_TRANSPORTER_2"/>
    <property type="match status" value="1"/>
</dbReference>
<dbReference type="InterPro" id="IPR003439">
    <property type="entry name" value="ABC_transporter-like_ATP-bd"/>
</dbReference>
<dbReference type="Pfam" id="PF00005">
    <property type="entry name" value="ABC_tran"/>
    <property type="match status" value="1"/>
</dbReference>
<keyword evidence="5" id="KW-1185">Reference proteome</keyword>
<dbReference type="InterPro" id="IPR027417">
    <property type="entry name" value="P-loop_NTPase"/>
</dbReference>
<keyword evidence="1" id="KW-0547">Nucleotide-binding</keyword>
<gene>
    <name evidence="4" type="ORF">C273_00450</name>
</gene>
<reference evidence="4 5" key="1">
    <citation type="journal article" date="2013" name="Genome Announc.">
        <title>Genome Sequence of Staphylococcus massiliensis Strain S46, Isolated from the Surface of Healthy Human Skin.</title>
        <authorList>
            <person name="Srivastav R."/>
            <person name="Singh A."/>
            <person name="Jangir P.K."/>
            <person name="Kumari C."/>
            <person name="Muduli S."/>
            <person name="Sharma R."/>
        </authorList>
    </citation>
    <scope>NUCLEOTIDE SEQUENCE [LARGE SCALE GENOMIC DNA]</scope>
    <source>
        <strain evidence="4 5">S46</strain>
    </source>
</reference>
<proteinExistence type="predicted"/>
<dbReference type="Proteomes" id="UP000009885">
    <property type="component" value="Unassembled WGS sequence"/>
</dbReference>
<dbReference type="AlphaFoldDB" id="K9B6L5"/>
<dbReference type="EMBL" id="AMSQ01000001">
    <property type="protein sequence ID" value="EKU50447.1"/>
    <property type="molecule type" value="Genomic_DNA"/>
</dbReference>
<feature type="domain" description="ABC transporter" evidence="3">
    <location>
        <begin position="2"/>
        <end position="213"/>
    </location>
</feature>
<dbReference type="Gene3D" id="3.40.50.300">
    <property type="entry name" value="P-loop containing nucleotide triphosphate hydrolases"/>
    <property type="match status" value="1"/>
</dbReference>
<dbReference type="SUPFAM" id="SSF52540">
    <property type="entry name" value="P-loop containing nucleoside triphosphate hydrolases"/>
    <property type="match status" value="1"/>
</dbReference>
<organism evidence="4 5">
    <name type="scientific">Staphylococcus massiliensis S46</name>
    <dbReference type="NCBI Taxonomy" id="1229783"/>
    <lineage>
        <taxon>Bacteria</taxon>
        <taxon>Bacillati</taxon>
        <taxon>Bacillota</taxon>
        <taxon>Bacilli</taxon>
        <taxon>Bacillales</taxon>
        <taxon>Staphylococcaceae</taxon>
        <taxon>Staphylococcus</taxon>
    </lineage>
</organism>
<evidence type="ECO:0000256" key="1">
    <source>
        <dbReference type="ARBA" id="ARBA00022741"/>
    </source>
</evidence>
<name>K9B6L5_9STAP</name>
<evidence type="ECO:0000313" key="5">
    <source>
        <dbReference type="Proteomes" id="UP000009885"/>
    </source>
</evidence>
<accession>K9B6L5</accession>
<sequence length="214" mass="24389">MIKINHFTKIFNQRVLFHMLNMEITQGDFYIIRGASGSGKTTLINMLGLIEFPDSGTYTFEGEFINTRKQILNIKRKHFAYIYQNYGLLKNKTVQQNLALPLNVKYKDTQLMSDALETVGMSQAILKQKVVSLSGGEQQRIAIARALIKESTVIFADEPTGNLDEKTSDHIIDIFRDLNKRGKTIIMVTHDPKYFNIGTREYTINQTSCDATLN</sequence>
<evidence type="ECO:0000259" key="3">
    <source>
        <dbReference type="PROSITE" id="PS50893"/>
    </source>
</evidence>
<keyword evidence="2 4" id="KW-0067">ATP-binding</keyword>
<protein>
    <submittedName>
        <fullName evidence="4">ABC transporter ATP-binding protein</fullName>
    </submittedName>
</protein>
<dbReference type="InterPro" id="IPR017871">
    <property type="entry name" value="ABC_transporter-like_CS"/>
</dbReference>